<gene>
    <name evidence="3" type="ORF">GCM10020221_34180</name>
</gene>
<dbReference type="EMBL" id="BAAAXZ010000128">
    <property type="protein sequence ID" value="GAA2935560.1"/>
    <property type="molecule type" value="Genomic_DNA"/>
</dbReference>
<proteinExistence type="predicted"/>
<dbReference type="Pfam" id="PF03990">
    <property type="entry name" value="DUF348"/>
    <property type="match status" value="2"/>
</dbReference>
<evidence type="ECO:0000256" key="1">
    <source>
        <dbReference type="SAM" id="MobiDB-lite"/>
    </source>
</evidence>
<evidence type="ECO:0000313" key="3">
    <source>
        <dbReference type="EMBL" id="GAA2935560.1"/>
    </source>
</evidence>
<sequence>MAVGEHDIVAPGRDHDLTAGDRVVVRYGRPVTLTLDGERRQVWTTARTVDGALRQLGVRAEGAYLSASRSAPISRRGLDLDVRTERTVTFVADGHEHTLRTNAATVREAVRQAGIVLHGQDTASVDPDSFPRDGQTISIMRITGGQEVPRSRSGPRVPPGRRCILMIEIVWPSRGKLSGSTEAVSCPWRTMPACRTASRTVAALVRRVCSCPSPRGDRALGADVQVQAAAGDGRGAGGGEVGALGADAELAQGAVHGPGRGPHLAALAVEGEGDRAAVADDDAVAGGQVVVAGRGRRCRARRRPCPRPPAARRRRRRRCAGCAARRRR</sequence>
<protein>
    <recommendedName>
        <fullName evidence="2">DUF348 domain-containing protein</fullName>
    </recommendedName>
</protein>
<reference evidence="4" key="1">
    <citation type="journal article" date="2019" name="Int. J. Syst. Evol. Microbiol.">
        <title>The Global Catalogue of Microorganisms (GCM) 10K type strain sequencing project: providing services to taxonomists for standard genome sequencing and annotation.</title>
        <authorList>
            <consortium name="The Broad Institute Genomics Platform"/>
            <consortium name="The Broad Institute Genome Sequencing Center for Infectious Disease"/>
            <person name="Wu L."/>
            <person name="Ma J."/>
        </authorList>
    </citation>
    <scope>NUCLEOTIDE SEQUENCE [LARGE SCALE GENOMIC DNA]</scope>
    <source>
        <strain evidence="4">JCM 4087</strain>
    </source>
</reference>
<feature type="domain" description="DUF348" evidence="2">
    <location>
        <begin position="31"/>
        <end position="70"/>
    </location>
</feature>
<accession>A0ABP6JKJ0</accession>
<dbReference type="Proteomes" id="UP001501102">
    <property type="component" value="Unassembled WGS sequence"/>
</dbReference>
<dbReference type="InterPro" id="IPR007137">
    <property type="entry name" value="DUF348"/>
</dbReference>
<feature type="domain" description="DUF348" evidence="2">
    <location>
        <begin position="88"/>
        <end position="128"/>
    </location>
</feature>
<comment type="caution">
    <text evidence="3">The sequence shown here is derived from an EMBL/GenBank/DDBJ whole genome shotgun (WGS) entry which is preliminary data.</text>
</comment>
<organism evidence="3 4">
    <name type="scientific">Streptomyces thioluteus</name>
    <dbReference type="NCBI Taxonomy" id="66431"/>
    <lineage>
        <taxon>Bacteria</taxon>
        <taxon>Bacillati</taxon>
        <taxon>Actinomycetota</taxon>
        <taxon>Actinomycetes</taxon>
        <taxon>Kitasatosporales</taxon>
        <taxon>Streptomycetaceae</taxon>
        <taxon>Streptomyces</taxon>
    </lineage>
</organism>
<name>A0ABP6JKJ0_STRTU</name>
<evidence type="ECO:0000259" key="2">
    <source>
        <dbReference type="Pfam" id="PF03990"/>
    </source>
</evidence>
<keyword evidence="4" id="KW-1185">Reference proteome</keyword>
<evidence type="ECO:0000313" key="4">
    <source>
        <dbReference type="Proteomes" id="UP001501102"/>
    </source>
</evidence>
<feature type="region of interest" description="Disordered" evidence="1">
    <location>
        <begin position="300"/>
        <end position="328"/>
    </location>
</feature>